<feature type="region of interest" description="Disordered" evidence="5">
    <location>
        <begin position="205"/>
        <end position="401"/>
    </location>
</feature>
<feature type="compositionally biased region" description="Gly residues" evidence="5">
    <location>
        <begin position="1038"/>
        <end position="1063"/>
    </location>
</feature>
<dbReference type="HAMAP" id="MF_03002">
    <property type="entry name" value="eIF3c"/>
    <property type="match status" value="1"/>
</dbReference>
<sequence>MNVRRVVAMPIEIYTVFVVPVKRKPEISLGELRNRQSIAKEKKKKKKRKPGKSEFRDQKMKFWAAAGESSSESSSSGSESEREEQPKKTVPAAAGRYAGLDVSSSDESEGGRVVRAAKDKRWDEIREVIRKMKNGMKIRDYADLLSEYDSLLKAVTKAKNVVEREGYPKFLIKFLVDFEAFIDERHKDREAFKKLSAAKAKAFNTLRSKVRKSNDPFQEDMSKCKENPEDFAEADDASEEESSDESEDEGGKASSESGSSSESGESSDSDSDSDSDGDSDDSDEKKKKKKKPKKVVDDDSDDESSDSAFDSDSDSDTSSSSDEEPVTEFMDKHARALAKWGVKRHGNDTKKEKEKKEKRERQDLATKAEKAAKAKALKEKKAQDKPLTQQEQDQDVANAEEVSKRVAEIIAQRGRKGTDRNEMIKQLQSLYKASQAIGPQSQLEVLSHLISALFDTTAGVFQCLNSDLWTRNLNNIQRVVELIRAHSHCSISTNYSAFGVGTEEEVGEGELDEAEREGLRKAREQNEKLSTFNTIVFFLERLDDELTKALQFTDSHSPEFSERLRQSGDFLALLWMSKDFLYEKGHPAEAARAASRIIEQVYYKRDYIARQTWLMAQSGAKRLGMDAADVAAIPADVDTAKTLEGLCDLVFQHGEKPQQLRALLSLSFHYSLQGDFFRARDLLLMTSAQRLADSGDEQTKILFNRNLVQLAICAFRKGRIADAHNCLVEVCAQGKAKELLAQGVASSRHIEKTIEQERAEKRRQLPYNMHIPLELVESVHYVSAMLLEIPNIAASPYDNRKRVISRHFRKMLDQYERQTFTGRPENPREAVLFAARALQKADWKGCFDALKSMKFWDLLPESEQAREVILDQVKREALRTFLFTYAPVYDSLSLEQLSKTFGLSKESAYALVSKLIVNGDLCAAWDETSACLIVHRVEPSRLQHLCLGLADKSMVTVENFDRVLQAGRGGDRRGGFGDRRGGFEKNVWRDNIRDEGDRQRGALGIGMLQGRAPRLMSRPKPMAPGGRPRAGGPPTRGPQGGPGGAARAGGPAPAGGGAWGGGAARPPMQSAWAR</sequence>
<dbReference type="Pfam" id="PF05470">
    <property type="entry name" value="eIF-3c_N"/>
    <property type="match status" value="1"/>
</dbReference>
<dbReference type="SMART" id="SM00088">
    <property type="entry name" value="PINT"/>
    <property type="match status" value="1"/>
</dbReference>
<feature type="region of interest" description="Disordered" evidence="5">
    <location>
        <begin position="991"/>
        <end position="1074"/>
    </location>
</feature>
<dbReference type="GO" id="GO:0003743">
    <property type="term" value="F:translation initiation factor activity"/>
    <property type="evidence" value="ECO:0007669"/>
    <property type="project" value="UniProtKB-UniRule"/>
</dbReference>
<feature type="compositionally biased region" description="Basic residues" evidence="5">
    <location>
        <begin position="41"/>
        <end position="50"/>
    </location>
</feature>
<organism evidence="7">
    <name type="scientific">Chromera velia CCMP2878</name>
    <dbReference type="NCBI Taxonomy" id="1169474"/>
    <lineage>
        <taxon>Eukaryota</taxon>
        <taxon>Sar</taxon>
        <taxon>Alveolata</taxon>
        <taxon>Colpodellida</taxon>
        <taxon>Chromeraceae</taxon>
        <taxon>Chromera</taxon>
    </lineage>
</organism>
<dbReference type="Pfam" id="PF01399">
    <property type="entry name" value="PCI"/>
    <property type="match status" value="1"/>
</dbReference>
<dbReference type="GO" id="GO:0003723">
    <property type="term" value="F:RNA binding"/>
    <property type="evidence" value="ECO:0007669"/>
    <property type="project" value="InterPro"/>
</dbReference>
<evidence type="ECO:0000256" key="1">
    <source>
        <dbReference type="ARBA" id="ARBA00022490"/>
    </source>
</evidence>
<evidence type="ECO:0000256" key="2">
    <source>
        <dbReference type="ARBA" id="ARBA00022540"/>
    </source>
</evidence>
<dbReference type="PROSITE" id="PS50250">
    <property type="entry name" value="PCI"/>
    <property type="match status" value="1"/>
</dbReference>
<feature type="region of interest" description="Disordered" evidence="5">
    <location>
        <begin position="38"/>
        <end position="96"/>
    </location>
</feature>
<keyword evidence="1 4" id="KW-0963">Cytoplasm</keyword>
<feature type="compositionally biased region" description="Low complexity" evidence="5">
    <location>
        <begin position="67"/>
        <end position="78"/>
    </location>
</feature>
<feature type="compositionally biased region" description="Basic and acidic residues" evidence="5">
    <location>
        <begin position="345"/>
        <end position="384"/>
    </location>
</feature>
<evidence type="ECO:0000313" key="7">
    <source>
        <dbReference type="EMBL" id="CEM35679.1"/>
    </source>
</evidence>
<accession>A0A0G4GX82</accession>
<dbReference type="InterPro" id="IPR000717">
    <property type="entry name" value="PCI_dom"/>
</dbReference>
<name>A0A0G4GX82_9ALVE</name>
<dbReference type="GO" id="GO:0033290">
    <property type="term" value="C:eukaryotic 48S preinitiation complex"/>
    <property type="evidence" value="ECO:0007669"/>
    <property type="project" value="UniProtKB-UniRule"/>
</dbReference>
<dbReference type="AlphaFoldDB" id="A0A0G4GX82"/>
<dbReference type="InterPro" id="IPR027516">
    <property type="entry name" value="EIF3C"/>
</dbReference>
<feature type="compositionally biased region" description="Acidic residues" evidence="5">
    <location>
        <begin position="298"/>
        <end position="326"/>
    </location>
</feature>
<dbReference type="SUPFAM" id="SSF46785">
    <property type="entry name" value="Winged helix' DNA-binding domain"/>
    <property type="match status" value="1"/>
</dbReference>
<gene>
    <name evidence="7" type="ORF">Cvel_23775</name>
</gene>
<feature type="compositionally biased region" description="Acidic residues" evidence="5">
    <location>
        <begin position="229"/>
        <end position="248"/>
    </location>
</feature>
<keyword evidence="3 4" id="KW-0648">Protein biosynthesis</keyword>
<dbReference type="GO" id="GO:0031369">
    <property type="term" value="F:translation initiation factor binding"/>
    <property type="evidence" value="ECO:0007669"/>
    <property type="project" value="InterPro"/>
</dbReference>
<evidence type="ECO:0000256" key="3">
    <source>
        <dbReference type="ARBA" id="ARBA00022917"/>
    </source>
</evidence>
<comment type="subunit">
    <text evidence="4">Component of the eukaryotic translation initiation factor 3 (eIF-3) complex.</text>
</comment>
<dbReference type="PANTHER" id="PTHR13937:SF0">
    <property type="entry name" value="EUKARYOTIC TRANSLATION INITIATION FACTOR 3 SUBUNIT C-RELATED"/>
    <property type="match status" value="1"/>
</dbReference>
<dbReference type="PANTHER" id="PTHR13937">
    <property type="entry name" value="EUKARYOTIC TRANSLATION INITATION FACTOR 3, SUBUNIT 8 EIF3S8 -RELATED"/>
    <property type="match status" value="1"/>
</dbReference>
<evidence type="ECO:0000256" key="4">
    <source>
        <dbReference type="HAMAP-Rule" id="MF_03002"/>
    </source>
</evidence>
<dbReference type="InterPro" id="IPR036390">
    <property type="entry name" value="WH_DNA-bd_sf"/>
</dbReference>
<feature type="domain" description="PCI" evidence="6">
    <location>
        <begin position="767"/>
        <end position="939"/>
    </location>
</feature>
<feature type="compositionally biased region" description="Low complexity" evidence="5">
    <location>
        <begin position="1023"/>
        <end position="1033"/>
    </location>
</feature>
<proteinExistence type="inferred from homology"/>
<feature type="compositionally biased region" description="Basic and acidic residues" evidence="5">
    <location>
        <begin position="51"/>
        <end position="60"/>
    </location>
</feature>
<dbReference type="InterPro" id="IPR008905">
    <property type="entry name" value="EIF3C_N_dom"/>
</dbReference>
<evidence type="ECO:0000256" key="5">
    <source>
        <dbReference type="SAM" id="MobiDB-lite"/>
    </source>
</evidence>
<dbReference type="GO" id="GO:0001732">
    <property type="term" value="P:formation of cytoplasmic translation initiation complex"/>
    <property type="evidence" value="ECO:0007669"/>
    <property type="project" value="UniProtKB-UniRule"/>
</dbReference>
<comment type="subcellular location">
    <subcellularLocation>
        <location evidence="4">Cytoplasm</location>
    </subcellularLocation>
</comment>
<dbReference type="GO" id="GO:0016282">
    <property type="term" value="C:eukaryotic 43S preinitiation complex"/>
    <property type="evidence" value="ECO:0007669"/>
    <property type="project" value="UniProtKB-UniRule"/>
</dbReference>
<feature type="compositionally biased region" description="Low complexity" evidence="5">
    <location>
        <begin position="252"/>
        <end position="264"/>
    </location>
</feature>
<keyword evidence="2 4" id="KW-0396">Initiation factor</keyword>
<dbReference type="PhylomeDB" id="A0A0G4GX82"/>
<evidence type="ECO:0000259" key="6">
    <source>
        <dbReference type="PROSITE" id="PS50250"/>
    </source>
</evidence>
<comment type="similarity">
    <text evidence="4">Belongs to the eIF-3 subunit C family.</text>
</comment>
<dbReference type="VEuPathDB" id="CryptoDB:Cvel_23775"/>
<reference evidence="7" key="1">
    <citation type="submission" date="2014-11" db="EMBL/GenBank/DDBJ databases">
        <authorList>
            <person name="Otto D Thomas"/>
            <person name="Naeem Raeece"/>
        </authorList>
    </citation>
    <scope>NUCLEOTIDE SEQUENCE</scope>
</reference>
<dbReference type="GO" id="GO:0005852">
    <property type="term" value="C:eukaryotic translation initiation factor 3 complex"/>
    <property type="evidence" value="ECO:0007669"/>
    <property type="project" value="UniProtKB-UniRule"/>
</dbReference>
<protein>
    <recommendedName>
        <fullName evidence="4">Eukaryotic translation initiation factor 3 subunit C</fullName>
        <shortName evidence="4">eIF3c</shortName>
    </recommendedName>
    <alternativeName>
        <fullName evidence="4">Eukaryotic translation initiation factor 3 subunit 8</fullName>
    </alternativeName>
</protein>
<feature type="compositionally biased region" description="Basic and acidic residues" evidence="5">
    <location>
        <begin position="991"/>
        <end position="1000"/>
    </location>
</feature>
<dbReference type="EMBL" id="CDMZ01001651">
    <property type="protein sequence ID" value="CEM35679.1"/>
    <property type="molecule type" value="Genomic_DNA"/>
</dbReference>
<comment type="function">
    <text evidence="4">Component of the eukaryotic translation initiation factor 3 (eIF-3) complex, which is involved in protein synthesis of a specialized repertoire of mRNAs and, together with other initiation factors, stimulates binding of mRNA and methionyl-tRNAi to the 40S ribosome. The eIF-3 complex specifically targets and initiates translation of a subset of mRNAs involved in cell proliferation.</text>
</comment>
<feature type="compositionally biased region" description="Acidic residues" evidence="5">
    <location>
        <begin position="265"/>
        <end position="282"/>
    </location>
</feature>